<feature type="signal peptide" evidence="9">
    <location>
        <begin position="1"/>
        <end position="29"/>
    </location>
</feature>
<feature type="transmembrane region" description="Helical" evidence="8">
    <location>
        <begin position="461"/>
        <end position="483"/>
    </location>
</feature>
<dbReference type="SUPFAM" id="SSF52833">
    <property type="entry name" value="Thioredoxin-like"/>
    <property type="match status" value="1"/>
</dbReference>
<dbReference type="Gene3D" id="3.40.30.10">
    <property type="entry name" value="Glutaredoxin"/>
    <property type="match status" value="1"/>
</dbReference>
<dbReference type="PROSITE" id="PS51352">
    <property type="entry name" value="THIOREDOXIN_2"/>
    <property type="match status" value="1"/>
</dbReference>
<feature type="transmembrane region" description="Helical" evidence="8">
    <location>
        <begin position="580"/>
        <end position="601"/>
    </location>
</feature>
<dbReference type="PANTHER" id="PTHR32234">
    <property type="entry name" value="THIOL:DISULFIDE INTERCHANGE PROTEIN DSBD"/>
    <property type="match status" value="1"/>
</dbReference>
<dbReference type="InterPro" id="IPR035671">
    <property type="entry name" value="DsbD_gamma"/>
</dbReference>
<dbReference type="InterPro" id="IPR003834">
    <property type="entry name" value="Cyt_c_assmbl_TM_dom"/>
</dbReference>
<evidence type="ECO:0000256" key="3">
    <source>
        <dbReference type="ARBA" id="ARBA00022692"/>
    </source>
</evidence>
<keyword evidence="4" id="KW-0201">Cytochrome c-type biogenesis</keyword>
<dbReference type="InterPro" id="IPR017937">
    <property type="entry name" value="Thioredoxin_CS"/>
</dbReference>
<feature type="transmembrane region" description="Helical" evidence="8">
    <location>
        <begin position="417"/>
        <end position="440"/>
    </location>
</feature>
<feature type="domain" description="Thioredoxin" evidence="10">
    <location>
        <begin position="597"/>
        <end position="729"/>
    </location>
</feature>
<evidence type="ECO:0000256" key="1">
    <source>
        <dbReference type="ARBA" id="ARBA00004651"/>
    </source>
</evidence>
<sequence>MTSRQFMRRIGRWLGLGLGLFVAVAAAGAATNESNVVSTAHVNAKLVSESSVVAPGAKIWLGLHIRLVPDWHVYWRNPGDSGYPPALNWTLPAGARAGEIAWPAPQRIPFGPLTNFGYEKEVLLAVPIEIPADYAAQRFPVRLQAEWLVCEAVCIPESGSFALDLPVTALAQADVGQTALFAAARRATPTPAPPPGWSVSARVEQGQVSVSLVPAASAPPLAALSFFPFAEGLMQAAADQGFRQQPGGYALTLTGAEVPTGEWTALSGIMVATPDPASGAAPIAFTLEAPIAGAAPGALRPASPASTAAPGAQATLAVREGASALSFMAVAGLAFLGGMLLNLMPCVFPILSIKLLGLLRHAGEGAEGRRKSRKHALFYTFGVVCSFLGMAGLLLALKAGGASLGWGFQLQSPAFVGAMALLFFALALSLSGALPIATLAQDVPGAWRLHHPTVDAFATGGLAVLVASPCTAPFMGVALGAAFTLPAALTLAVFFALGLGMATPYALLAIMPRALSWLPRPGAWMERLKEFLAFPLYATVVWLAWVLAEQVGASSILYLGGGLLVVAGVAWLLRLEQPLWRWGGVLALVCAGLTLVVSLPAPKPTANLSAQRESITSWAPWSASALVAARAQHKAVFVDFTAAWCVTCQVNKRLVLSRDAVVADFARHGVHLMRADWTLHDPEITRELSKLGRSGVPVYALYPAHGEPVLLPEVLTHDSILAALARLPDAARQASVISLPPDDRS</sequence>
<dbReference type="PANTHER" id="PTHR32234:SF3">
    <property type="entry name" value="SUPPRESSION OF COPPER SENSITIVITY PROTEIN"/>
    <property type="match status" value="1"/>
</dbReference>
<keyword evidence="5 8" id="KW-1133">Transmembrane helix</keyword>
<organism evidence="11 12">
    <name type="scientific">Candidatus Propionivibrio dominans</name>
    <dbReference type="NCBI Taxonomy" id="2954373"/>
    <lineage>
        <taxon>Bacteria</taxon>
        <taxon>Pseudomonadati</taxon>
        <taxon>Pseudomonadota</taxon>
        <taxon>Betaproteobacteria</taxon>
        <taxon>Rhodocyclales</taxon>
        <taxon>Rhodocyclaceae</taxon>
        <taxon>Propionivibrio</taxon>
    </lineage>
</organism>
<dbReference type="Proteomes" id="UP000886602">
    <property type="component" value="Unassembled WGS sequence"/>
</dbReference>
<dbReference type="InterPro" id="IPR036249">
    <property type="entry name" value="Thioredoxin-like_sf"/>
</dbReference>
<dbReference type="Pfam" id="PF02683">
    <property type="entry name" value="DsbD_TM"/>
    <property type="match status" value="1"/>
</dbReference>
<keyword evidence="7" id="KW-0676">Redox-active center</keyword>
<dbReference type="InterPro" id="IPR028250">
    <property type="entry name" value="DsbDN"/>
</dbReference>
<keyword evidence="9" id="KW-0732">Signal</keyword>
<evidence type="ECO:0000313" key="11">
    <source>
        <dbReference type="EMBL" id="MBK7423914.1"/>
    </source>
</evidence>
<gene>
    <name evidence="11" type="ORF">IPJ48_12865</name>
</gene>
<evidence type="ECO:0000256" key="9">
    <source>
        <dbReference type="SAM" id="SignalP"/>
    </source>
</evidence>
<feature type="chain" id="PRO_5038767619" evidence="9">
    <location>
        <begin position="30"/>
        <end position="745"/>
    </location>
</feature>
<keyword evidence="3 8" id="KW-0812">Transmembrane</keyword>
<feature type="transmembrane region" description="Helical" evidence="8">
    <location>
        <begin position="376"/>
        <end position="397"/>
    </location>
</feature>
<dbReference type="Pfam" id="PF11412">
    <property type="entry name" value="DsbD_N"/>
    <property type="match status" value="1"/>
</dbReference>
<dbReference type="GO" id="GO:0045454">
    <property type="term" value="P:cell redox homeostasis"/>
    <property type="evidence" value="ECO:0007669"/>
    <property type="project" value="TreeGrafter"/>
</dbReference>
<evidence type="ECO:0000259" key="10">
    <source>
        <dbReference type="PROSITE" id="PS51352"/>
    </source>
</evidence>
<dbReference type="PROSITE" id="PS00194">
    <property type="entry name" value="THIOREDOXIN_1"/>
    <property type="match status" value="1"/>
</dbReference>
<evidence type="ECO:0000256" key="7">
    <source>
        <dbReference type="ARBA" id="ARBA00023284"/>
    </source>
</evidence>
<evidence type="ECO:0000256" key="2">
    <source>
        <dbReference type="ARBA" id="ARBA00022475"/>
    </source>
</evidence>
<dbReference type="AlphaFoldDB" id="A0A9D7FGN1"/>
<dbReference type="InterPro" id="IPR013766">
    <property type="entry name" value="Thioredoxin_domain"/>
</dbReference>
<comment type="caution">
    <text evidence="11">The sequence shown here is derived from an EMBL/GenBank/DDBJ whole genome shotgun (WGS) entry which is preliminary data.</text>
</comment>
<feature type="transmembrane region" description="Helical" evidence="8">
    <location>
        <begin position="327"/>
        <end position="356"/>
    </location>
</feature>
<keyword evidence="2" id="KW-1003">Cell membrane</keyword>
<name>A0A9D7FGN1_9RHOO</name>
<dbReference type="CDD" id="cd02953">
    <property type="entry name" value="DsbDgamma"/>
    <property type="match status" value="1"/>
</dbReference>
<proteinExistence type="predicted"/>
<feature type="transmembrane region" description="Helical" evidence="8">
    <location>
        <begin position="554"/>
        <end position="573"/>
    </location>
</feature>
<dbReference type="EMBL" id="JADJNC010000020">
    <property type="protein sequence ID" value="MBK7423914.1"/>
    <property type="molecule type" value="Genomic_DNA"/>
</dbReference>
<protein>
    <submittedName>
        <fullName evidence="11">Thioredoxin family protein</fullName>
    </submittedName>
</protein>
<dbReference type="GO" id="GO:0005886">
    <property type="term" value="C:plasma membrane"/>
    <property type="evidence" value="ECO:0007669"/>
    <property type="project" value="UniProtKB-SubCell"/>
</dbReference>
<feature type="transmembrane region" description="Helical" evidence="8">
    <location>
        <begin position="531"/>
        <end position="548"/>
    </location>
</feature>
<evidence type="ECO:0000256" key="6">
    <source>
        <dbReference type="ARBA" id="ARBA00023136"/>
    </source>
</evidence>
<dbReference type="GO" id="GO:0017004">
    <property type="term" value="P:cytochrome complex assembly"/>
    <property type="evidence" value="ECO:0007669"/>
    <property type="project" value="UniProtKB-KW"/>
</dbReference>
<evidence type="ECO:0000256" key="4">
    <source>
        <dbReference type="ARBA" id="ARBA00022748"/>
    </source>
</evidence>
<evidence type="ECO:0000256" key="5">
    <source>
        <dbReference type="ARBA" id="ARBA00022989"/>
    </source>
</evidence>
<accession>A0A9D7FGN1</accession>
<keyword evidence="6 8" id="KW-0472">Membrane</keyword>
<evidence type="ECO:0000256" key="8">
    <source>
        <dbReference type="SAM" id="Phobius"/>
    </source>
</evidence>
<evidence type="ECO:0000313" key="12">
    <source>
        <dbReference type="Proteomes" id="UP000886602"/>
    </source>
</evidence>
<reference evidence="11" key="1">
    <citation type="submission" date="2020-10" db="EMBL/GenBank/DDBJ databases">
        <title>Connecting structure to function with the recovery of over 1000 high-quality activated sludge metagenome-assembled genomes encoding full-length rRNA genes using long-read sequencing.</title>
        <authorList>
            <person name="Singleton C.M."/>
            <person name="Petriglieri F."/>
            <person name="Kristensen J.M."/>
            <person name="Kirkegaard R.H."/>
            <person name="Michaelsen T.Y."/>
            <person name="Andersen M.H."/>
            <person name="Karst S.M."/>
            <person name="Dueholm M.S."/>
            <person name="Nielsen P.H."/>
            <person name="Albertsen M."/>
        </authorList>
    </citation>
    <scope>NUCLEOTIDE SEQUENCE</scope>
    <source>
        <strain evidence="11">EsbW_18-Q3-R4-48_MAXAC.044</strain>
    </source>
</reference>
<dbReference type="GO" id="GO:0015035">
    <property type="term" value="F:protein-disulfide reductase activity"/>
    <property type="evidence" value="ECO:0007669"/>
    <property type="project" value="TreeGrafter"/>
</dbReference>
<comment type="subcellular location">
    <subcellularLocation>
        <location evidence="1">Cell membrane</location>
        <topology evidence="1">Multi-pass membrane protein</topology>
    </subcellularLocation>
</comment>
<dbReference type="Pfam" id="PF13899">
    <property type="entry name" value="Thioredoxin_7"/>
    <property type="match status" value="1"/>
</dbReference>
<feature type="transmembrane region" description="Helical" evidence="8">
    <location>
        <begin position="489"/>
        <end position="510"/>
    </location>
</feature>